<evidence type="ECO:0000313" key="3">
    <source>
        <dbReference type="Proteomes" id="UP000678281"/>
    </source>
</evidence>
<dbReference type="AlphaFoldDB" id="A0A942E5D6"/>
<dbReference type="InterPro" id="IPR001296">
    <property type="entry name" value="Glyco_trans_1"/>
</dbReference>
<keyword evidence="3" id="KW-1185">Reference proteome</keyword>
<name>A0A942E5D6_9HYPH</name>
<protein>
    <submittedName>
        <fullName evidence="2">Glycosyltransferase</fullName>
    </submittedName>
</protein>
<dbReference type="RefSeq" id="WP_212658086.1">
    <property type="nucleotide sequence ID" value="NZ_JAGXTP010000001.1"/>
</dbReference>
<evidence type="ECO:0000313" key="2">
    <source>
        <dbReference type="EMBL" id="MBS3848548.1"/>
    </source>
</evidence>
<dbReference type="EMBL" id="JAGXTP010000001">
    <property type="protein sequence ID" value="MBS3848548.1"/>
    <property type="molecule type" value="Genomic_DNA"/>
</dbReference>
<dbReference type="PANTHER" id="PTHR12526">
    <property type="entry name" value="GLYCOSYLTRANSFERASE"/>
    <property type="match status" value="1"/>
</dbReference>
<dbReference type="PANTHER" id="PTHR12526:SF625">
    <property type="entry name" value="PHOSPHATIDYLINOSITOL GLYCAN-CLASS A"/>
    <property type="match status" value="1"/>
</dbReference>
<dbReference type="Pfam" id="PF00534">
    <property type="entry name" value="Glycos_transf_1"/>
    <property type="match status" value="1"/>
</dbReference>
<accession>A0A942E5D6</accession>
<organism evidence="2 3">
    <name type="scientific">Devosia litorisediminis</name>
    <dbReference type="NCBI Taxonomy" id="2829817"/>
    <lineage>
        <taxon>Bacteria</taxon>
        <taxon>Pseudomonadati</taxon>
        <taxon>Pseudomonadota</taxon>
        <taxon>Alphaproteobacteria</taxon>
        <taxon>Hyphomicrobiales</taxon>
        <taxon>Devosiaceae</taxon>
        <taxon>Devosia</taxon>
    </lineage>
</organism>
<sequence>MTSFVVARARFLGCKLVIHHHSYDHVLRRRSSMVLLARIAGPNAVHVVLGQKMAADMRLSTPEVGKIIVLNNAGLVEKKLLSLPENSGSKIVLGHLSNLTAEKGISEVVELAIRLREMSLPVRLVIAGPAGDHAARDAISLARRILGEDFNYKGPVHGNDKIRFFSEITHLIFPTRYKNEASPIVLLEAMAAAVPCISNMRGCISNDLGKEGGVVVEDALKFTSCAINYLTTRNLETASSAARNRYITLKHEYDVQFSNLLRILTV</sequence>
<dbReference type="GO" id="GO:0016757">
    <property type="term" value="F:glycosyltransferase activity"/>
    <property type="evidence" value="ECO:0007669"/>
    <property type="project" value="InterPro"/>
</dbReference>
<reference evidence="2" key="1">
    <citation type="submission" date="2021-04" db="EMBL/GenBank/DDBJ databases">
        <title>Devosia litorisediminis sp. nov., isolated from a sand dune.</title>
        <authorList>
            <person name="Park S."/>
            <person name="Yoon J.-H."/>
        </authorList>
    </citation>
    <scope>NUCLEOTIDE SEQUENCE</scope>
    <source>
        <strain evidence="2">BSSL-BM10</strain>
    </source>
</reference>
<dbReference type="Gene3D" id="3.40.50.2000">
    <property type="entry name" value="Glycogen Phosphorylase B"/>
    <property type="match status" value="1"/>
</dbReference>
<comment type="caution">
    <text evidence="2">The sequence shown here is derived from an EMBL/GenBank/DDBJ whole genome shotgun (WGS) entry which is preliminary data.</text>
</comment>
<dbReference type="Proteomes" id="UP000678281">
    <property type="component" value="Unassembled WGS sequence"/>
</dbReference>
<evidence type="ECO:0000259" key="1">
    <source>
        <dbReference type="Pfam" id="PF00534"/>
    </source>
</evidence>
<gene>
    <name evidence="2" type="ORF">KD146_07515</name>
</gene>
<dbReference type="SUPFAM" id="SSF53756">
    <property type="entry name" value="UDP-Glycosyltransferase/glycogen phosphorylase"/>
    <property type="match status" value="1"/>
</dbReference>
<proteinExistence type="predicted"/>
<feature type="domain" description="Glycosyl transferase family 1" evidence="1">
    <location>
        <begin position="89"/>
        <end position="202"/>
    </location>
</feature>